<dbReference type="EMBL" id="SUNJ01000903">
    <property type="protein sequence ID" value="TPP67246.1"/>
    <property type="molecule type" value="Genomic_DNA"/>
</dbReference>
<evidence type="ECO:0000256" key="6">
    <source>
        <dbReference type="ARBA" id="ARBA00022490"/>
    </source>
</evidence>
<feature type="compositionally biased region" description="Polar residues" evidence="15">
    <location>
        <begin position="235"/>
        <end position="251"/>
    </location>
</feature>
<organism evidence="16 17">
    <name type="scientific">Fasciola gigantica</name>
    <name type="common">Giant liver fluke</name>
    <dbReference type="NCBI Taxonomy" id="46835"/>
    <lineage>
        <taxon>Eukaryota</taxon>
        <taxon>Metazoa</taxon>
        <taxon>Spiralia</taxon>
        <taxon>Lophotrochozoa</taxon>
        <taxon>Platyhelminthes</taxon>
        <taxon>Trematoda</taxon>
        <taxon>Digenea</taxon>
        <taxon>Plagiorchiida</taxon>
        <taxon>Echinostomata</taxon>
        <taxon>Echinostomatoidea</taxon>
        <taxon>Fasciolidae</taxon>
        <taxon>Fasciola</taxon>
    </lineage>
</organism>
<evidence type="ECO:0000256" key="5">
    <source>
        <dbReference type="ARBA" id="ARBA00022306"/>
    </source>
</evidence>
<dbReference type="AlphaFoldDB" id="A0A504Z3D3"/>
<evidence type="ECO:0000313" key="17">
    <source>
        <dbReference type="Proteomes" id="UP000316759"/>
    </source>
</evidence>
<dbReference type="Proteomes" id="UP000316759">
    <property type="component" value="Unassembled WGS sequence"/>
</dbReference>
<comment type="function">
    <text evidence="1">Microtubule-binding protein that localizes to the microtubular manchette of elongating spermatids.</text>
</comment>
<dbReference type="PANTHER" id="PTHR14320:SF2">
    <property type="entry name" value="COILED-COIL DOMAIN-CONTAINING PROTEIN 181"/>
    <property type="match status" value="1"/>
</dbReference>
<keyword evidence="17" id="KW-1185">Reference proteome</keyword>
<dbReference type="GO" id="GO:0031514">
    <property type="term" value="C:motile cilium"/>
    <property type="evidence" value="ECO:0007669"/>
    <property type="project" value="UniProtKB-SubCell"/>
</dbReference>
<keyword evidence="11" id="KW-0206">Cytoskeleton</keyword>
<proteinExistence type="inferred from homology"/>
<evidence type="ECO:0000313" key="16">
    <source>
        <dbReference type="EMBL" id="TPP67246.1"/>
    </source>
</evidence>
<keyword evidence="7" id="KW-0493">Microtubule</keyword>
<keyword evidence="12" id="KW-0966">Cell projection</keyword>
<evidence type="ECO:0000256" key="3">
    <source>
        <dbReference type="ARBA" id="ARBA00004245"/>
    </source>
</evidence>
<dbReference type="STRING" id="46835.A0A504Z3D3"/>
<feature type="region of interest" description="Disordered" evidence="15">
    <location>
        <begin position="227"/>
        <end position="251"/>
    </location>
</feature>
<evidence type="ECO:0000256" key="2">
    <source>
        <dbReference type="ARBA" id="ARBA00004230"/>
    </source>
</evidence>
<feature type="coiled-coil region" evidence="14">
    <location>
        <begin position="560"/>
        <end position="619"/>
    </location>
</feature>
<accession>A0A504Z3D3</accession>
<dbReference type="InterPro" id="IPR026687">
    <property type="entry name" value="CCDC181"/>
</dbReference>
<protein>
    <recommendedName>
        <fullName evidence="5">Coiled-coil domain-containing protein 181</fullName>
    </recommendedName>
</protein>
<evidence type="ECO:0000256" key="13">
    <source>
        <dbReference type="ARBA" id="ARBA00047162"/>
    </source>
</evidence>
<dbReference type="GO" id="GO:0008017">
    <property type="term" value="F:microtubule binding"/>
    <property type="evidence" value="ECO:0007669"/>
    <property type="project" value="InterPro"/>
</dbReference>
<dbReference type="GO" id="GO:0005874">
    <property type="term" value="C:microtubule"/>
    <property type="evidence" value="ECO:0007669"/>
    <property type="project" value="UniProtKB-KW"/>
</dbReference>
<keyword evidence="10" id="KW-0969">Cilium</keyword>
<dbReference type="OrthoDB" id="6288248at2759"/>
<keyword evidence="9 14" id="KW-0175">Coiled coil</keyword>
<evidence type="ECO:0000256" key="7">
    <source>
        <dbReference type="ARBA" id="ARBA00022701"/>
    </source>
</evidence>
<evidence type="ECO:0000256" key="15">
    <source>
        <dbReference type="SAM" id="MobiDB-lite"/>
    </source>
</evidence>
<evidence type="ECO:0000256" key="14">
    <source>
        <dbReference type="SAM" id="Coils"/>
    </source>
</evidence>
<name>A0A504Z3D3_FASGI</name>
<keyword evidence="6" id="KW-0963">Cytoplasm</keyword>
<evidence type="ECO:0000256" key="9">
    <source>
        <dbReference type="ARBA" id="ARBA00023054"/>
    </source>
</evidence>
<gene>
    <name evidence="16" type="ORF">FGIG_10729</name>
</gene>
<evidence type="ECO:0000256" key="1">
    <source>
        <dbReference type="ARBA" id="ARBA00002213"/>
    </source>
</evidence>
<dbReference type="PANTHER" id="PTHR14320">
    <property type="entry name" value="COILED-COIL DOMAIN-CONTAINING PROTEIN 181"/>
    <property type="match status" value="1"/>
</dbReference>
<sequence>MKKEFTKAGLTASTNPILLPFELGDRDQEGWSANKIPSGNPGILFRSTKSSLGVSDHESLIETKKLALFTNFHKSYSFPGITPEREVFSEKQQACINSFVTQSVHQCALYSADLLYQRMENSVEIDHSEKNTLCRPAALKNMGNFSGALSHNVTTIPITQVTDVPEAASSSLVGHSTSSCSLLLSDDNDHLLIFSRPEKVDDHSANSNNNNYKNAIPAGIVGGHDGANFEKFDSQDSSTSSAGLPSVESQSKPVLWKNEESLNVTVQLDKLTDYPKRDEVNEPKANGETEVTNVSRGGNRGPKGQQCHYKGIQAVPEDSSQRKIQLVLDEMSSSLDYEPSSNGDESDDSDAYIRRRLIEINAKFAQEPLPSDKGQVRETKVAFKKQLIDLVAPSPDLSRTEPADVRLEWSGAWEKVADSCDSVLSEDFSQPIVHESSPHLENVQVNIPAVKILNAVRPIQSVNAEELTAIKQEANMGDSAKRAAISRPITTVSPRNYFVGSTILNPVRNNTSKKPSVVQSSELRLRPKSAWQTSLGNEKSHGAENPRIIAVKTWIEEKNRIQRAKRRDELEQQIKEEEDRKRKQVLDQELREKHWFAWLKAKSKKVREERELKRRQEAEKTYFAVAHTKKECDRAFHEWLRRKAVEQQQRLQDVRHRLKITRQVMQTCRTTQKWTRVIDQAKIYKLI</sequence>
<comment type="caution">
    <text evidence="16">The sequence shown here is derived from an EMBL/GenBank/DDBJ whole genome shotgun (WGS) entry which is preliminary data.</text>
</comment>
<evidence type="ECO:0000256" key="8">
    <source>
        <dbReference type="ARBA" id="ARBA00022846"/>
    </source>
</evidence>
<evidence type="ECO:0000256" key="11">
    <source>
        <dbReference type="ARBA" id="ARBA00023212"/>
    </source>
</evidence>
<evidence type="ECO:0000256" key="12">
    <source>
        <dbReference type="ARBA" id="ARBA00023273"/>
    </source>
</evidence>
<comment type="subunit">
    <text evidence="13">Homodimer. Interacts with HOOK1. Interacts with HOOK2. Interacts with HOOK3.</text>
</comment>
<comment type="similarity">
    <text evidence="4">Belongs to the CCDC181 family.</text>
</comment>
<comment type="subcellular location">
    <subcellularLocation>
        <location evidence="2">Cell projection</location>
        <location evidence="2">Cilium</location>
        <location evidence="2">Flagellum</location>
    </subcellularLocation>
    <subcellularLocation>
        <location evidence="3">Cytoplasm</location>
        <location evidence="3">Cytoskeleton</location>
    </subcellularLocation>
</comment>
<evidence type="ECO:0000256" key="10">
    <source>
        <dbReference type="ARBA" id="ARBA00023069"/>
    </source>
</evidence>
<keyword evidence="8" id="KW-0282">Flagellum</keyword>
<reference evidence="16 17" key="1">
    <citation type="submission" date="2019-04" db="EMBL/GenBank/DDBJ databases">
        <title>Annotation for the trematode Fasciola gigantica.</title>
        <authorList>
            <person name="Choi Y.-J."/>
        </authorList>
    </citation>
    <scope>NUCLEOTIDE SEQUENCE [LARGE SCALE GENOMIC DNA]</scope>
    <source>
        <strain evidence="16">Uganda_cow_1</strain>
    </source>
</reference>
<evidence type="ECO:0000256" key="4">
    <source>
        <dbReference type="ARBA" id="ARBA00005737"/>
    </source>
</evidence>